<evidence type="ECO:0000256" key="1">
    <source>
        <dbReference type="ARBA" id="ARBA00022857"/>
    </source>
</evidence>
<dbReference type="STRING" id="257708.RGI145_16275"/>
<dbReference type="eggNOG" id="COG1052">
    <property type="taxonomic scope" value="Bacteria"/>
</dbReference>
<comment type="similarity">
    <text evidence="4">Belongs to the D-isomer specific 2-hydroxyacid dehydrogenase family.</text>
</comment>
<feature type="domain" description="D-isomer specific 2-hydroxyacid dehydrogenase catalytic" evidence="5">
    <location>
        <begin position="8"/>
        <end position="314"/>
    </location>
</feature>
<dbReference type="SUPFAM" id="SSF52283">
    <property type="entry name" value="Formate/glycerate dehydrogenase catalytic domain-like"/>
    <property type="match status" value="1"/>
</dbReference>
<organism evidence="7 9">
    <name type="scientific">Roseomonas gilardii</name>
    <dbReference type="NCBI Taxonomy" id="257708"/>
    <lineage>
        <taxon>Bacteria</taxon>
        <taxon>Pseudomonadati</taxon>
        <taxon>Pseudomonadota</taxon>
        <taxon>Alphaproteobacteria</taxon>
        <taxon>Acetobacterales</taxon>
        <taxon>Roseomonadaceae</taxon>
        <taxon>Roseomonas</taxon>
    </lineage>
</organism>
<dbReference type="FunFam" id="3.40.50.720:FF:000213">
    <property type="entry name" value="Putative 2-hydroxyacid dehydrogenase"/>
    <property type="match status" value="1"/>
</dbReference>
<dbReference type="EMBL" id="CP015583">
    <property type="protein sequence ID" value="APT58433.1"/>
    <property type="molecule type" value="Genomic_DNA"/>
</dbReference>
<dbReference type="GO" id="GO:0030267">
    <property type="term" value="F:glyoxylate reductase (NADPH) activity"/>
    <property type="evidence" value="ECO:0007669"/>
    <property type="project" value="TreeGrafter"/>
</dbReference>
<accession>A0A1L7AI09</accession>
<keyword evidence="3" id="KW-0520">NAD</keyword>
<evidence type="ECO:0000259" key="5">
    <source>
        <dbReference type="Pfam" id="PF00389"/>
    </source>
</evidence>
<dbReference type="Pfam" id="PF00389">
    <property type="entry name" value="2-Hacid_dh"/>
    <property type="match status" value="1"/>
</dbReference>
<dbReference type="PANTHER" id="PTHR10996:SF178">
    <property type="entry name" value="2-HYDROXYACID DEHYDROGENASE YGL185C-RELATED"/>
    <property type="match status" value="1"/>
</dbReference>
<reference evidence="8" key="3">
    <citation type="submission" date="2023-09" db="EMBL/GenBank/DDBJ databases">
        <authorList>
            <person name="Schober I."/>
            <person name="Bunk B."/>
        </authorList>
    </citation>
    <scope>NUCLEOTIDE SEQUENCE</scope>
    <source>
        <strain evidence="8">DSM 103800</strain>
    </source>
</reference>
<protein>
    <submittedName>
        <fullName evidence="8">2-hydroxyacid dehydrogenase</fullName>
    </submittedName>
    <submittedName>
        <fullName evidence="7">Dihydrofolate reductase</fullName>
    </submittedName>
</protein>
<dbReference type="GO" id="GO:0005829">
    <property type="term" value="C:cytosol"/>
    <property type="evidence" value="ECO:0007669"/>
    <property type="project" value="TreeGrafter"/>
</dbReference>
<dbReference type="KEGG" id="rgi:RGI145_16275"/>
<name>A0A1L7AI09_9PROT</name>
<keyword evidence="10" id="KW-1185">Reference proteome</keyword>
<evidence type="ECO:0000313" key="9">
    <source>
        <dbReference type="Proteomes" id="UP000185494"/>
    </source>
</evidence>
<dbReference type="Proteomes" id="UP001258945">
    <property type="component" value="Unassembled WGS sequence"/>
</dbReference>
<sequence>MSQKPAILVMSSLMPSIEAKLEASFELHRLPPPGERDVFLRETGPRIRGVATSGTAGLPRAVMEALPALEIVAVNGIGVDAVDTEQAKRRGIPVTATPGVLTEDVADLGMALMLAVSRNLCNADRFVREGRWEREAMALGHKVSGKHLGILGMGRIGRAVAQRAAGFGMTIAYNDLHPVEGLPDCRFVPSLVELARESDFLVITASGGPESRGLVNAHVLDALGPEGILINIARGSIVSEPALIAALQERRLGGAGLDVFADEPHVPEALRRMENVVLQPHRASATVETRLAMGNLVVENLRAHFAGQPLPTRVA</sequence>
<dbReference type="Proteomes" id="UP000185494">
    <property type="component" value="Chromosome 1"/>
</dbReference>
<gene>
    <name evidence="7" type="ORF">RGI145_16275</name>
    <name evidence="8" type="ORF">RQ831_06445</name>
</gene>
<evidence type="ECO:0000256" key="4">
    <source>
        <dbReference type="RuleBase" id="RU003719"/>
    </source>
</evidence>
<dbReference type="CDD" id="cd12156">
    <property type="entry name" value="HPPR"/>
    <property type="match status" value="1"/>
</dbReference>
<dbReference type="GO" id="GO:0016618">
    <property type="term" value="F:hydroxypyruvate reductase [NAD(P)H] activity"/>
    <property type="evidence" value="ECO:0007669"/>
    <property type="project" value="TreeGrafter"/>
</dbReference>
<dbReference type="GO" id="GO:0051287">
    <property type="term" value="F:NAD binding"/>
    <property type="evidence" value="ECO:0007669"/>
    <property type="project" value="InterPro"/>
</dbReference>
<feature type="domain" description="D-isomer specific 2-hydroxyacid dehydrogenase NAD-binding" evidence="6">
    <location>
        <begin position="110"/>
        <end position="283"/>
    </location>
</feature>
<dbReference type="Pfam" id="PF02826">
    <property type="entry name" value="2-Hacid_dh_C"/>
    <property type="match status" value="1"/>
</dbReference>
<evidence type="ECO:0000256" key="2">
    <source>
        <dbReference type="ARBA" id="ARBA00023002"/>
    </source>
</evidence>
<evidence type="ECO:0000313" key="10">
    <source>
        <dbReference type="Proteomes" id="UP001258945"/>
    </source>
</evidence>
<dbReference type="PANTHER" id="PTHR10996">
    <property type="entry name" value="2-HYDROXYACID DEHYDROGENASE-RELATED"/>
    <property type="match status" value="1"/>
</dbReference>
<evidence type="ECO:0000313" key="8">
    <source>
        <dbReference type="EMBL" id="MDT8330684.1"/>
    </source>
</evidence>
<evidence type="ECO:0000256" key="3">
    <source>
        <dbReference type="ARBA" id="ARBA00023027"/>
    </source>
</evidence>
<dbReference type="SUPFAM" id="SSF51735">
    <property type="entry name" value="NAD(P)-binding Rossmann-fold domains"/>
    <property type="match status" value="1"/>
</dbReference>
<reference evidence="8 10" key="2">
    <citation type="journal article" date="2019" name="Microb. Pathog.">
        <title>Comparison of VITEK 2, MALDI-TOF MS, 16S rRNA gene sequencing, and whole-genome sequencing for identification of Roseomonas mucosa.</title>
        <authorList>
            <person name="Rudolph W.W."/>
            <person name="Gunzer F."/>
            <person name="Trauth M."/>
            <person name="Bunk B."/>
            <person name="Bigge R."/>
            <person name="Schrottner P."/>
        </authorList>
    </citation>
    <scope>NUCLEOTIDE SEQUENCE [LARGE SCALE GENOMIC DNA]</scope>
    <source>
        <strain evidence="8 10">DSM 103800</strain>
    </source>
</reference>
<evidence type="ECO:0000313" key="7">
    <source>
        <dbReference type="EMBL" id="APT58433.1"/>
    </source>
</evidence>
<reference evidence="7 9" key="1">
    <citation type="submission" date="2016-05" db="EMBL/GenBank/DDBJ databases">
        <title>Complete Genome and Methylome Analysis of Psychrotrophic Bacterial Isolates from Antarctic Lake Untersee.</title>
        <authorList>
            <person name="Fomenkov A."/>
            <person name="Akimov V.N."/>
            <person name="Vasilyeva L.V."/>
            <person name="Andersen D."/>
            <person name="Vincze T."/>
            <person name="Roberts R.J."/>
        </authorList>
    </citation>
    <scope>NUCLEOTIDE SEQUENCE [LARGE SCALE GENOMIC DNA]</scope>
    <source>
        <strain evidence="7 9">U14-5</strain>
    </source>
</reference>
<dbReference type="EMBL" id="JAVVDO010000007">
    <property type="protein sequence ID" value="MDT8330684.1"/>
    <property type="molecule type" value="Genomic_DNA"/>
</dbReference>
<dbReference type="InterPro" id="IPR050223">
    <property type="entry name" value="D-isomer_2-hydroxyacid_DH"/>
</dbReference>
<dbReference type="AlphaFoldDB" id="A0A1L7AI09"/>
<keyword evidence="1" id="KW-0521">NADP</keyword>
<evidence type="ECO:0000259" key="6">
    <source>
        <dbReference type="Pfam" id="PF02826"/>
    </source>
</evidence>
<dbReference type="RefSeq" id="WP_075799196.1">
    <property type="nucleotide sequence ID" value="NZ_CP015583.1"/>
</dbReference>
<dbReference type="InterPro" id="IPR006139">
    <property type="entry name" value="D-isomer_2_OHA_DH_cat_dom"/>
</dbReference>
<proteinExistence type="inferred from homology"/>
<dbReference type="Gene3D" id="3.40.50.720">
    <property type="entry name" value="NAD(P)-binding Rossmann-like Domain"/>
    <property type="match status" value="2"/>
</dbReference>
<dbReference type="InterPro" id="IPR036291">
    <property type="entry name" value="NAD(P)-bd_dom_sf"/>
</dbReference>
<keyword evidence="2 4" id="KW-0560">Oxidoreductase</keyword>
<dbReference type="InterPro" id="IPR006140">
    <property type="entry name" value="D-isomer_DH_NAD-bd"/>
</dbReference>